<organism evidence="2 3">
    <name type="scientific">Hibiscus syriacus</name>
    <name type="common">Rose of Sharon</name>
    <dbReference type="NCBI Taxonomy" id="106335"/>
    <lineage>
        <taxon>Eukaryota</taxon>
        <taxon>Viridiplantae</taxon>
        <taxon>Streptophyta</taxon>
        <taxon>Embryophyta</taxon>
        <taxon>Tracheophyta</taxon>
        <taxon>Spermatophyta</taxon>
        <taxon>Magnoliopsida</taxon>
        <taxon>eudicotyledons</taxon>
        <taxon>Gunneridae</taxon>
        <taxon>Pentapetalae</taxon>
        <taxon>rosids</taxon>
        <taxon>malvids</taxon>
        <taxon>Malvales</taxon>
        <taxon>Malvaceae</taxon>
        <taxon>Malvoideae</taxon>
        <taxon>Hibiscus</taxon>
    </lineage>
</organism>
<dbReference type="InterPro" id="IPR001245">
    <property type="entry name" value="Ser-Thr/Tyr_kinase_cat_dom"/>
</dbReference>
<evidence type="ECO:0000259" key="1">
    <source>
        <dbReference type="PROSITE" id="PS50011"/>
    </source>
</evidence>
<dbReference type="PANTHER" id="PTHR23257:SF842">
    <property type="entry name" value="KINASE SUPERFAMILY WITH OCTICOSAPEPTIDE_PHOX_BEM1P DOMAIN-CONTAINING PROTEIN"/>
    <property type="match status" value="1"/>
</dbReference>
<keyword evidence="3" id="KW-1185">Reference proteome</keyword>
<dbReference type="Gene3D" id="1.10.510.10">
    <property type="entry name" value="Transferase(Phosphotransferase) domain 1"/>
    <property type="match status" value="1"/>
</dbReference>
<evidence type="ECO:0000313" key="2">
    <source>
        <dbReference type="EMBL" id="KAE8708340.1"/>
    </source>
</evidence>
<sequence>MLVTRTAFVSERFSLALNLKYGYCVLFLQIRDFGLSRIKRDTLVDVFSYGISKWEILTGEEPYADMHCGAIIGGIVKNTLQSPIPEYCHPDWRKLMEQCWSHDPESRPSFTEIKKRL</sequence>
<proteinExistence type="predicted"/>
<dbReference type="GO" id="GO:0007165">
    <property type="term" value="P:signal transduction"/>
    <property type="evidence" value="ECO:0007669"/>
    <property type="project" value="TreeGrafter"/>
</dbReference>
<dbReference type="GO" id="GO:0005737">
    <property type="term" value="C:cytoplasm"/>
    <property type="evidence" value="ECO:0007669"/>
    <property type="project" value="TreeGrafter"/>
</dbReference>
<gene>
    <name evidence="2" type="ORF">F3Y22_tig00110346pilonHSYRG00144</name>
</gene>
<dbReference type="InterPro" id="IPR011009">
    <property type="entry name" value="Kinase-like_dom_sf"/>
</dbReference>
<dbReference type="GO" id="GO:0004672">
    <property type="term" value="F:protein kinase activity"/>
    <property type="evidence" value="ECO:0007669"/>
    <property type="project" value="InterPro"/>
</dbReference>
<name>A0A6A3AUF5_HIBSY</name>
<dbReference type="Proteomes" id="UP000436088">
    <property type="component" value="Unassembled WGS sequence"/>
</dbReference>
<protein>
    <recommendedName>
        <fullName evidence="1">Protein kinase domain-containing protein</fullName>
    </recommendedName>
</protein>
<comment type="caution">
    <text evidence="2">The sequence shown here is derived from an EMBL/GenBank/DDBJ whole genome shotgun (WGS) entry which is preliminary data.</text>
</comment>
<feature type="domain" description="Protein kinase" evidence="1">
    <location>
        <begin position="1"/>
        <end position="117"/>
    </location>
</feature>
<reference evidence="2" key="1">
    <citation type="submission" date="2019-09" db="EMBL/GenBank/DDBJ databases">
        <title>Draft genome information of white flower Hibiscus syriacus.</title>
        <authorList>
            <person name="Kim Y.-M."/>
        </authorList>
    </citation>
    <scope>NUCLEOTIDE SEQUENCE [LARGE SCALE GENOMIC DNA]</scope>
    <source>
        <strain evidence="2">YM2019G1</strain>
    </source>
</reference>
<dbReference type="PROSITE" id="PS50011">
    <property type="entry name" value="PROTEIN_KINASE_DOM"/>
    <property type="match status" value="1"/>
</dbReference>
<accession>A0A6A3AUF5</accession>
<dbReference type="InterPro" id="IPR000719">
    <property type="entry name" value="Prot_kinase_dom"/>
</dbReference>
<dbReference type="InterPro" id="IPR050167">
    <property type="entry name" value="Ser_Thr_protein_kinase"/>
</dbReference>
<dbReference type="AlphaFoldDB" id="A0A6A3AUF5"/>
<dbReference type="PANTHER" id="PTHR23257">
    <property type="entry name" value="SERINE-THREONINE PROTEIN KINASE"/>
    <property type="match status" value="1"/>
</dbReference>
<evidence type="ECO:0000313" key="3">
    <source>
        <dbReference type="Proteomes" id="UP000436088"/>
    </source>
</evidence>
<dbReference type="EMBL" id="VEPZ02000946">
    <property type="protein sequence ID" value="KAE8708340.1"/>
    <property type="molecule type" value="Genomic_DNA"/>
</dbReference>
<dbReference type="GO" id="GO:0005524">
    <property type="term" value="F:ATP binding"/>
    <property type="evidence" value="ECO:0007669"/>
    <property type="project" value="InterPro"/>
</dbReference>
<dbReference type="Pfam" id="PF07714">
    <property type="entry name" value="PK_Tyr_Ser-Thr"/>
    <property type="match status" value="1"/>
</dbReference>
<dbReference type="SUPFAM" id="SSF56112">
    <property type="entry name" value="Protein kinase-like (PK-like)"/>
    <property type="match status" value="1"/>
</dbReference>